<evidence type="ECO:0000256" key="1">
    <source>
        <dbReference type="ARBA" id="ARBA00012513"/>
    </source>
</evidence>
<evidence type="ECO:0000259" key="7">
    <source>
        <dbReference type="PROSITE" id="PS51146"/>
    </source>
</evidence>
<keyword evidence="2" id="KW-0597">Phosphoprotein</keyword>
<evidence type="ECO:0000256" key="4">
    <source>
        <dbReference type="ARBA" id="ARBA00022737"/>
    </source>
</evidence>
<keyword evidence="6" id="KW-0378">Hydrolase</keyword>
<dbReference type="GO" id="GO:0005524">
    <property type="term" value="F:ATP binding"/>
    <property type="evidence" value="ECO:0007669"/>
    <property type="project" value="InterPro"/>
</dbReference>
<feature type="domain" description="KaiC" evidence="7">
    <location>
        <begin position="2"/>
        <end position="234"/>
    </location>
</feature>
<keyword evidence="4" id="KW-0677">Repeat</keyword>
<keyword evidence="5" id="KW-0418">Kinase</keyword>
<dbReference type="PIRSF" id="PIRSF039117">
    <property type="entry name" value="KaiC"/>
    <property type="match status" value="1"/>
</dbReference>
<dbReference type="EMBL" id="JMIY01000004">
    <property type="protein sequence ID" value="KCZ71966.1"/>
    <property type="molecule type" value="Genomic_DNA"/>
</dbReference>
<reference evidence="8 9" key="1">
    <citation type="journal article" date="2013" name="Nature">
        <title>Anaerobic oxidation of methane coupled to nitrate reduction in a novel archaeal lineage.</title>
        <authorList>
            <person name="Haroon M.F."/>
            <person name="Hu S."/>
            <person name="Shi Y."/>
            <person name="Imelfort M."/>
            <person name="Keller J."/>
            <person name="Hugenholtz P."/>
            <person name="Yuan Z."/>
            <person name="Tyson G.W."/>
        </authorList>
    </citation>
    <scope>NUCLEOTIDE SEQUENCE [LARGE SCALE GENOMIC DNA]</scope>
    <source>
        <strain evidence="8 9">ANME-2d</strain>
    </source>
</reference>
<dbReference type="InterPro" id="IPR027417">
    <property type="entry name" value="P-loop_NTPase"/>
</dbReference>
<dbReference type="Gene3D" id="3.40.50.300">
    <property type="entry name" value="P-loop containing nucleotide triphosphate hydrolases"/>
    <property type="match status" value="2"/>
</dbReference>
<evidence type="ECO:0000256" key="5">
    <source>
        <dbReference type="ARBA" id="ARBA00022777"/>
    </source>
</evidence>
<evidence type="ECO:0000313" key="9">
    <source>
        <dbReference type="Proteomes" id="UP000027153"/>
    </source>
</evidence>
<dbReference type="PROSITE" id="PS51146">
    <property type="entry name" value="KAIC"/>
    <property type="match status" value="2"/>
</dbReference>
<dbReference type="InterPro" id="IPR030665">
    <property type="entry name" value="KaiC"/>
</dbReference>
<dbReference type="PANTHER" id="PTHR42926">
    <property type="match status" value="1"/>
</dbReference>
<dbReference type="Proteomes" id="UP000027153">
    <property type="component" value="Unassembled WGS sequence"/>
</dbReference>
<dbReference type="GO" id="GO:0004674">
    <property type="term" value="F:protein serine/threonine kinase activity"/>
    <property type="evidence" value="ECO:0007669"/>
    <property type="project" value="UniProtKB-EC"/>
</dbReference>
<dbReference type="InterPro" id="IPR051347">
    <property type="entry name" value="Circadian_clock_KaiC-rel"/>
</dbReference>
<protein>
    <recommendedName>
        <fullName evidence="1">non-specific serine/threonine protein kinase</fullName>
        <ecNumber evidence="1">2.7.11.1</ecNumber>
    </recommendedName>
</protein>
<dbReference type="InterPro" id="IPR014774">
    <property type="entry name" value="KaiC-like_dom"/>
</dbReference>
<evidence type="ECO:0000313" key="8">
    <source>
        <dbReference type="EMBL" id="KCZ71966.1"/>
    </source>
</evidence>
<gene>
    <name evidence="8" type="ORF">ANME2D_02023</name>
</gene>
<name>A0A062UYH3_9EURY</name>
<proteinExistence type="predicted"/>
<sequence length="488" mass="54761">MKTVPTGIKGLDLVLNGGFNYPSTVLVAGTAGAGKTTLAMQSLFNAAREGETCLFISAISEPVAMMESFVSNYSFFDHSLLEMKKIRLFNMEEELILSGAPAVIQFIEEKIRIYKPGRLVIDPVTVLAESKENEFKQRLFLFDLLTRMKSWNLLVLLTGEFTMESLRLNPLSYLVDSILHISEVAVGDRSERYLNVIKMRGRTYISGRHSYRLSSDGVEVFPRLLPETEFKRPASLDRVSVGVEGLDKMLKGGLLRDNVILFSGGPGTGKTIFGLNFIYEGASKGEPGLIITFEEWPQKLIRDAKAFGWDFEQLEKKGMVKFLYFSPVLFSANEHALLIKDTLKNYNLKRIFLDGVENLETSLPDTVKRRDYIHSLVNYFSSQGITTLITSEIPELFGTIRLTLEALSGTVDAIVLLRHVEVEGQMRKALSVLKSRGSDHDKEIREFEITDKGIEVKVALKGYENVLVGTARRPPSDIFRDMFGGKKP</sequence>
<evidence type="ECO:0000256" key="3">
    <source>
        <dbReference type="ARBA" id="ARBA00022679"/>
    </source>
</evidence>
<dbReference type="EC" id="2.7.11.1" evidence="1"/>
<comment type="caution">
    <text evidence="8">The sequence shown here is derived from an EMBL/GenBank/DDBJ whole genome shotgun (WGS) entry which is preliminary data.</text>
</comment>
<dbReference type="InterPro" id="IPR010624">
    <property type="entry name" value="KaiC_dom"/>
</dbReference>
<keyword evidence="9" id="KW-1185">Reference proteome</keyword>
<dbReference type="AlphaFoldDB" id="A0A062UYH3"/>
<dbReference type="RefSeq" id="WP_048091057.1">
    <property type="nucleotide sequence ID" value="NZ_JMIY01000004.1"/>
</dbReference>
<evidence type="ECO:0000256" key="2">
    <source>
        <dbReference type="ARBA" id="ARBA00022553"/>
    </source>
</evidence>
<dbReference type="PANTHER" id="PTHR42926:SF1">
    <property type="entry name" value="CIRCADIAN CLOCK OSCILLATOR PROTEIN KAIC 1"/>
    <property type="match status" value="1"/>
</dbReference>
<dbReference type="GO" id="GO:0016787">
    <property type="term" value="F:hydrolase activity"/>
    <property type="evidence" value="ECO:0007669"/>
    <property type="project" value="UniProtKB-KW"/>
</dbReference>
<evidence type="ECO:0000256" key="6">
    <source>
        <dbReference type="ARBA" id="ARBA00022801"/>
    </source>
</evidence>
<dbReference type="CDD" id="cd01124">
    <property type="entry name" value="KaiC-like"/>
    <property type="match status" value="1"/>
</dbReference>
<organism evidence="8 9">
    <name type="scientific">Candidatus Methanoperedens nitratireducens</name>
    <dbReference type="NCBI Taxonomy" id="1392998"/>
    <lineage>
        <taxon>Archaea</taxon>
        <taxon>Methanobacteriati</taxon>
        <taxon>Methanobacteriota</taxon>
        <taxon>Stenosarchaea group</taxon>
        <taxon>Methanomicrobia</taxon>
        <taxon>Methanosarcinales</taxon>
        <taxon>ANME-2 cluster</taxon>
        <taxon>Candidatus Methanoperedentaceae</taxon>
        <taxon>Candidatus Methanoperedens</taxon>
    </lineage>
</organism>
<dbReference type="OrthoDB" id="27015at2157"/>
<accession>A0A062UYH3</accession>
<keyword evidence="3" id="KW-0808">Transferase</keyword>
<feature type="domain" description="KaiC" evidence="7">
    <location>
        <begin position="237"/>
        <end position="470"/>
    </location>
</feature>
<dbReference type="Pfam" id="PF06745">
    <property type="entry name" value="ATPase"/>
    <property type="match status" value="2"/>
</dbReference>
<dbReference type="SUPFAM" id="SSF52540">
    <property type="entry name" value="P-loop containing nucleoside triphosphate hydrolases"/>
    <property type="match status" value="2"/>
</dbReference>